<comment type="caution">
    <text evidence="1">The sequence shown here is derived from an EMBL/GenBank/DDBJ whole genome shotgun (WGS) entry which is preliminary data.</text>
</comment>
<evidence type="ECO:0000313" key="1">
    <source>
        <dbReference type="EMBL" id="OYQ43380.1"/>
    </source>
</evidence>
<protein>
    <submittedName>
        <fullName evidence="1">Uncharacterized protein</fullName>
    </submittedName>
</protein>
<accession>A0A255ZRN6</accession>
<proteinExistence type="predicted"/>
<keyword evidence="2" id="KW-1185">Reference proteome</keyword>
<organism evidence="1 2">
    <name type="scientific">Flavobacterium aurantiibacter</name>
    <dbReference type="NCBI Taxonomy" id="2023067"/>
    <lineage>
        <taxon>Bacteria</taxon>
        <taxon>Pseudomonadati</taxon>
        <taxon>Bacteroidota</taxon>
        <taxon>Flavobacteriia</taxon>
        <taxon>Flavobacteriales</taxon>
        <taxon>Flavobacteriaceae</taxon>
        <taxon>Flavobacterium</taxon>
    </lineage>
</organism>
<dbReference type="OrthoDB" id="5540871at2"/>
<dbReference type="RefSeq" id="WP_094486696.1">
    <property type="nucleotide sequence ID" value="NZ_NOXX01000205.1"/>
</dbReference>
<dbReference type="Proteomes" id="UP000216035">
    <property type="component" value="Unassembled WGS sequence"/>
</dbReference>
<evidence type="ECO:0000313" key="2">
    <source>
        <dbReference type="Proteomes" id="UP000216035"/>
    </source>
</evidence>
<sequence length="321" mass="37622">MSSDGKSLFEECDNLSYSCEGGKLVHAIHFKNNPQQYDKFLVCLDSIEDAQTAIDEYVKLPLDVFNARTTLNFYGLLQAIYLQQDALFGLYKCILRKADLTQKNFFEIFEIDLNEHREARNDIAGHPTNRKGGKAFYFLDRFNTSKYSINYYEYSEDQISQFTIDVQKMIDNQKHFACRVIKEVNIEIKKNVVQYKNKFNDMQLKSLLDGYSRVLNQIENGNSDYDRHSQADGALKTIEQILQEIEDSIKARYFGELEYNSREILVNLKLILHRLKNLYNEGRLLNNVDGKLFLILFRKLFEDLEVALENIDNEFQLDDEN</sequence>
<gene>
    <name evidence="1" type="ORF">CHX27_10300</name>
</gene>
<dbReference type="AlphaFoldDB" id="A0A255ZRN6"/>
<reference evidence="1 2" key="1">
    <citation type="submission" date="2017-07" db="EMBL/GenBank/DDBJ databases">
        <title>Flavobacterium cyanobacteriorum sp. nov., isolated from cyanobacterial aggregates in a eutrophic lake.</title>
        <authorList>
            <person name="Cai H."/>
        </authorList>
    </citation>
    <scope>NUCLEOTIDE SEQUENCE [LARGE SCALE GENOMIC DNA]</scope>
    <source>
        <strain evidence="1 2">TH167</strain>
    </source>
</reference>
<dbReference type="EMBL" id="NOXX01000205">
    <property type="protein sequence ID" value="OYQ43380.1"/>
    <property type="molecule type" value="Genomic_DNA"/>
</dbReference>
<name>A0A255ZRN6_9FLAO</name>